<evidence type="ECO:0000256" key="2">
    <source>
        <dbReference type="ARBA" id="ARBA00022695"/>
    </source>
</evidence>
<keyword evidence="9" id="KW-1185">Reference proteome</keyword>
<keyword evidence="4" id="KW-0255">Endonuclease</keyword>
<name>A0AAV3RSL4_LITER</name>
<dbReference type="GO" id="GO:0003964">
    <property type="term" value="F:RNA-directed DNA polymerase activity"/>
    <property type="evidence" value="ECO:0007669"/>
    <property type="project" value="UniProtKB-KW"/>
</dbReference>
<feature type="domain" description="Reverse transcriptase RNase H-like" evidence="7">
    <location>
        <begin position="79"/>
        <end position="152"/>
    </location>
</feature>
<dbReference type="EMBL" id="BAABME010029314">
    <property type="protein sequence ID" value="GAA0183500.1"/>
    <property type="molecule type" value="Genomic_DNA"/>
</dbReference>
<proteinExistence type="predicted"/>
<dbReference type="PANTHER" id="PTHR48475">
    <property type="entry name" value="RIBONUCLEASE H"/>
    <property type="match status" value="1"/>
</dbReference>
<keyword evidence="6" id="KW-0695">RNA-directed DNA polymerase</keyword>
<dbReference type="GO" id="GO:0004519">
    <property type="term" value="F:endonuclease activity"/>
    <property type="evidence" value="ECO:0007669"/>
    <property type="project" value="UniProtKB-KW"/>
</dbReference>
<evidence type="ECO:0000313" key="8">
    <source>
        <dbReference type="EMBL" id="GAA0183500.1"/>
    </source>
</evidence>
<sequence>MPEPHNIHELKSLQGKLAYLRQFISNLVGRCQPFSRLMKKGVSFEWDESCRKAFESIKAYLTRPLVLAAPLQGKPLILYVAAQDRMMMPNELNYSPIEKLCLALIFAIQKLKHYFQAHTVHLISRANPIKYVMSKPILSDQLARWYLQIQQFAIIYVPWKAVKGKVLAYFLADHPIPAEWELFDELPDEDVMVIEILL</sequence>
<evidence type="ECO:0000256" key="6">
    <source>
        <dbReference type="ARBA" id="ARBA00022918"/>
    </source>
</evidence>
<keyword evidence="1" id="KW-0808">Transferase</keyword>
<dbReference type="InterPro" id="IPR041373">
    <property type="entry name" value="RT_RNaseH"/>
</dbReference>
<dbReference type="AlphaFoldDB" id="A0AAV3RSL4"/>
<evidence type="ECO:0000256" key="5">
    <source>
        <dbReference type="ARBA" id="ARBA00022801"/>
    </source>
</evidence>
<dbReference type="InterPro" id="IPR043502">
    <property type="entry name" value="DNA/RNA_pol_sf"/>
</dbReference>
<organism evidence="8 9">
    <name type="scientific">Lithospermum erythrorhizon</name>
    <name type="common">Purple gromwell</name>
    <name type="synonym">Lithospermum officinale var. erythrorhizon</name>
    <dbReference type="NCBI Taxonomy" id="34254"/>
    <lineage>
        <taxon>Eukaryota</taxon>
        <taxon>Viridiplantae</taxon>
        <taxon>Streptophyta</taxon>
        <taxon>Embryophyta</taxon>
        <taxon>Tracheophyta</taxon>
        <taxon>Spermatophyta</taxon>
        <taxon>Magnoliopsida</taxon>
        <taxon>eudicotyledons</taxon>
        <taxon>Gunneridae</taxon>
        <taxon>Pentapetalae</taxon>
        <taxon>asterids</taxon>
        <taxon>lamiids</taxon>
        <taxon>Boraginales</taxon>
        <taxon>Boraginaceae</taxon>
        <taxon>Boraginoideae</taxon>
        <taxon>Lithospermeae</taxon>
        <taxon>Lithospermum</taxon>
    </lineage>
</organism>
<dbReference type="Pfam" id="PF17917">
    <property type="entry name" value="RT_RNaseH"/>
    <property type="match status" value="1"/>
</dbReference>
<keyword evidence="2" id="KW-0548">Nucleotidyltransferase</keyword>
<evidence type="ECO:0000259" key="7">
    <source>
        <dbReference type="Pfam" id="PF17917"/>
    </source>
</evidence>
<comment type="caution">
    <text evidence="8">The sequence shown here is derived from an EMBL/GenBank/DDBJ whole genome shotgun (WGS) entry which is preliminary data.</text>
</comment>
<dbReference type="InterPro" id="IPR043128">
    <property type="entry name" value="Rev_trsase/Diguanyl_cyclase"/>
</dbReference>
<keyword evidence="5" id="KW-0378">Hydrolase</keyword>
<dbReference type="Proteomes" id="UP001454036">
    <property type="component" value="Unassembled WGS sequence"/>
</dbReference>
<keyword evidence="3" id="KW-0540">Nuclease</keyword>
<dbReference type="Gene3D" id="3.30.70.270">
    <property type="match status" value="1"/>
</dbReference>
<protein>
    <recommendedName>
        <fullName evidence="7">Reverse transcriptase RNase H-like domain-containing protein</fullName>
    </recommendedName>
</protein>
<evidence type="ECO:0000313" key="9">
    <source>
        <dbReference type="Proteomes" id="UP001454036"/>
    </source>
</evidence>
<dbReference type="SUPFAM" id="SSF56672">
    <property type="entry name" value="DNA/RNA polymerases"/>
    <property type="match status" value="1"/>
</dbReference>
<evidence type="ECO:0000256" key="1">
    <source>
        <dbReference type="ARBA" id="ARBA00022679"/>
    </source>
</evidence>
<evidence type="ECO:0000256" key="4">
    <source>
        <dbReference type="ARBA" id="ARBA00022759"/>
    </source>
</evidence>
<reference evidence="8 9" key="1">
    <citation type="submission" date="2024-01" db="EMBL/GenBank/DDBJ databases">
        <title>The complete chloroplast genome sequence of Lithospermum erythrorhizon: insights into the phylogenetic relationship among Boraginaceae species and the maternal lineages of purple gromwells.</title>
        <authorList>
            <person name="Okada T."/>
            <person name="Watanabe K."/>
        </authorList>
    </citation>
    <scope>NUCLEOTIDE SEQUENCE [LARGE SCALE GENOMIC DNA]</scope>
</reference>
<accession>A0AAV3RSL4</accession>
<dbReference type="GO" id="GO:0016787">
    <property type="term" value="F:hydrolase activity"/>
    <property type="evidence" value="ECO:0007669"/>
    <property type="project" value="UniProtKB-KW"/>
</dbReference>
<dbReference type="PANTHER" id="PTHR48475:SF1">
    <property type="entry name" value="RNASE H TYPE-1 DOMAIN-CONTAINING PROTEIN"/>
    <property type="match status" value="1"/>
</dbReference>
<evidence type="ECO:0000256" key="3">
    <source>
        <dbReference type="ARBA" id="ARBA00022722"/>
    </source>
</evidence>
<gene>
    <name evidence="8" type="ORF">LIER_42418</name>
</gene>